<dbReference type="PANTHER" id="PTHR28259:SF1">
    <property type="entry name" value="FLUORIDE EXPORT PROTEIN 1-RELATED"/>
    <property type="match status" value="1"/>
</dbReference>
<dbReference type="NCBIfam" id="NF010792">
    <property type="entry name" value="PRK14196.1"/>
    <property type="match status" value="1"/>
</dbReference>
<keyword evidence="12" id="KW-0813">Transport</keyword>
<evidence type="ECO:0000256" key="11">
    <source>
        <dbReference type="ARBA" id="ARBA00035585"/>
    </source>
</evidence>
<dbReference type="RefSeq" id="WP_126840994.1">
    <property type="nucleotide sequence ID" value="NZ_PIQH01000002.1"/>
</dbReference>
<dbReference type="EMBL" id="PIQH01000002">
    <property type="protein sequence ID" value="RUO80988.1"/>
    <property type="molecule type" value="Genomic_DNA"/>
</dbReference>
<keyword evidence="7 12" id="KW-0406">Ion transport</keyword>
<comment type="function">
    <text evidence="12">Fluoride-specific ion channel. Important for reducing fluoride concentration in the cell, thus reducing its toxicity.</text>
</comment>
<reference evidence="13 14" key="1">
    <citation type="journal article" date="2011" name="Front. Microbiol.">
        <title>Genomic signatures of strain selection and enhancement in Bacillus atrophaeus var. globigii, a historical biowarfare simulant.</title>
        <authorList>
            <person name="Gibbons H.S."/>
            <person name="Broomall S.M."/>
            <person name="McNew L.A."/>
            <person name="Daligault H."/>
            <person name="Chapman C."/>
            <person name="Bruce D."/>
            <person name="Karavis M."/>
            <person name="Krepps M."/>
            <person name="McGregor P.A."/>
            <person name="Hong C."/>
            <person name="Park K.H."/>
            <person name="Akmal A."/>
            <person name="Feldman A."/>
            <person name="Lin J.S."/>
            <person name="Chang W.E."/>
            <person name="Higgs B.W."/>
            <person name="Demirev P."/>
            <person name="Lindquist J."/>
            <person name="Liem A."/>
            <person name="Fochler E."/>
            <person name="Read T.D."/>
            <person name="Tapia R."/>
            <person name="Johnson S."/>
            <person name="Bishop-Lilly K.A."/>
            <person name="Detter C."/>
            <person name="Han C."/>
            <person name="Sozhamannan S."/>
            <person name="Rosenzweig C.N."/>
            <person name="Skowronski E.W."/>
        </authorList>
    </citation>
    <scope>NUCLEOTIDE SEQUENCE [LARGE SCALE GENOMIC DNA]</scope>
    <source>
        <strain evidence="13 14">CC-PW-9</strain>
    </source>
</reference>
<evidence type="ECO:0000313" key="13">
    <source>
        <dbReference type="EMBL" id="RUO80988.1"/>
    </source>
</evidence>
<comment type="catalytic activity">
    <reaction evidence="11">
        <text>fluoride(in) = fluoride(out)</text>
        <dbReference type="Rhea" id="RHEA:76159"/>
        <dbReference type="ChEBI" id="CHEBI:17051"/>
    </reaction>
    <physiologicalReaction direction="left-to-right" evidence="11">
        <dbReference type="Rhea" id="RHEA:76160"/>
    </physiologicalReaction>
</comment>
<feature type="transmembrane region" description="Helical" evidence="12">
    <location>
        <begin position="35"/>
        <end position="55"/>
    </location>
</feature>
<comment type="activity regulation">
    <text evidence="12">Na(+) is not transported, but it plays an essential structural role and its presence is essential for fluoride channel function.</text>
</comment>
<evidence type="ECO:0000256" key="8">
    <source>
        <dbReference type="ARBA" id="ARBA00023136"/>
    </source>
</evidence>
<name>A0A432ZT38_9GAMM</name>
<proteinExistence type="inferred from homology"/>
<evidence type="ECO:0000256" key="1">
    <source>
        <dbReference type="ARBA" id="ARBA00004651"/>
    </source>
</evidence>
<dbReference type="GO" id="GO:0046872">
    <property type="term" value="F:metal ion binding"/>
    <property type="evidence" value="ECO:0007669"/>
    <property type="project" value="UniProtKB-KW"/>
</dbReference>
<evidence type="ECO:0000256" key="4">
    <source>
        <dbReference type="ARBA" id="ARBA00022692"/>
    </source>
</evidence>
<dbReference type="GO" id="GO:0140114">
    <property type="term" value="P:cellular detoxification of fluoride"/>
    <property type="evidence" value="ECO:0007669"/>
    <property type="project" value="UniProtKB-UniRule"/>
</dbReference>
<dbReference type="AlphaFoldDB" id="A0A432ZT38"/>
<organism evidence="13 14">
    <name type="scientific">Idiomarina tyrosinivorans</name>
    <dbReference type="NCBI Taxonomy" id="1445662"/>
    <lineage>
        <taxon>Bacteria</taxon>
        <taxon>Pseudomonadati</taxon>
        <taxon>Pseudomonadota</taxon>
        <taxon>Gammaproteobacteria</taxon>
        <taxon>Alteromonadales</taxon>
        <taxon>Idiomarinaceae</taxon>
        <taxon>Idiomarina</taxon>
    </lineage>
</organism>
<dbReference type="InterPro" id="IPR003691">
    <property type="entry name" value="FluC"/>
</dbReference>
<comment type="caution">
    <text evidence="13">The sequence shown here is derived from an EMBL/GenBank/DDBJ whole genome shotgun (WGS) entry which is preliminary data.</text>
</comment>
<gene>
    <name evidence="12" type="primary">fluC</name>
    <name evidence="12" type="synonym">crcB</name>
    <name evidence="13" type="ORF">CWI84_02415</name>
</gene>
<keyword evidence="2 12" id="KW-1003">Cell membrane</keyword>
<dbReference type="NCBIfam" id="TIGR00494">
    <property type="entry name" value="crcB"/>
    <property type="match status" value="1"/>
</dbReference>
<feature type="transmembrane region" description="Helical" evidence="12">
    <location>
        <begin position="67"/>
        <end position="91"/>
    </location>
</feature>
<keyword evidence="4 12" id="KW-0812">Transmembrane</keyword>
<dbReference type="Proteomes" id="UP000287996">
    <property type="component" value="Unassembled WGS sequence"/>
</dbReference>
<evidence type="ECO:0000256" key="10">
    <source>
        <dbReference type="ARBA" id="ARBA00035120"/>
    </source>
</evidence>
<dbReference type="PANTHER" id="PTHR28259">
    <property type="entry name" value="FLUORIDE EXPORT PROTEIN 1-RELATED"/>
    <property type="match status" value="1"/>
</dbReference>
<comment type="similarity">
    <text evidence="10 12">Belongs to the fluoride channel Fluc/FEX (TC 1.A.43) family.</text>
</comment>
<dbReference type="Pfam" id="PF02537">
    <property type="entry name" value="CRCB"/>
    <property type="match status" value="1"/>
</dbReference>
<evidence type="ECO:0000256" key="12">
    <source>
        <dbReference type="HAMAP-Rule" id="MF_00454"/>
    </source>
</evidence>
<evidence type="ECO:0000256" key="6">
    <source>
        <dbReference type="ARBA" id="ARBA00023053"/>
    </source>
</evidence>
<evidence type="ECO:0000256" key="2">
    <source>
        <dbReference type="ARBA" id="ARBA00022475"/>
    </source>
</evidence>
<evidence type="ECO:0000256" key="9">
    <source>
        <dbReference type="ARBA" id="ARBA00023303"/>
    </source>
</evidence>
<keyword evidence="3" id="KW-0997">Cell inner membrane</keyword>
<protein>
    <recommendedName>
        <fullName evidence="12">Fluoride-specific ion channel FluC</fullName>
    </recommendedName>
</protein>
<comment type="subcellular location">
    <subcellularLocation>
        <location evidence="1 12">Cell membrane</location>
        <topology evidence="1 12">Multi-pass membrane protein</topology>
    </subcellularLocation>
</comment>
<dbReference type="GO" id="GO:0005886">
    <property type="term" value="C:plasma membrane"/>
    <property type="evidence" value="ECO:0007669"/>
    <property type="project" value="UniProtKB-SubCell"/>
</dbReference>
<dbReference type="GO" id="GO:0062054">
    <property type="term" value="F:fluoride channel activity"/>
    <property type="evidence" value="ECO:0007669"/>
    <property type="project" value="UniProtKB-UniRule"/>
</dbReference>
<dbReference type="OrthoDB" id="9806299at2"/>
<evidence type="ECO:0000313" key="14">
    <source>
        <dbReference type="Proteomes" id="UP000287996"/>
    </source>
</evidence>
<evidence type="ECO:0000256" key="3">
    <source>
        <dbReference type="ARBA" id="ARBA00022519"/>
    </source>
</evidence>
<evidence type="ECO:0000256" key="7">
    <source>
        <dbReference type="ARBA" id="ARBA00023065"/>
    </source>
</evidence>
<keyword evidence="14" id="KW-1185">Reference proteome</keyword>
<keyword evidence="9 12" id="KW-0407">Ion channel</keyword>
<keyword evidence="5 12" id="KW-1133">Transmembrane helix</keyword>
<keyword evidence="6 12" id="KW-0915">Sodium</keyword>
<dbReference type="HAMAP" id="MF_00454">
    <property type="entry name" value="FluC"/>
    <property type="match status" value="1"/>
</dbReference>
<feature type="transmembrane region" description="Helical" evidence="12">
    <location>
        <begin position="97"/>
        <end position="124"/>
    </location>
</feature>
<feature type="binding site" evidence="12">
    <location>
        <position position="78"/>
    </location>
    <ligand>
        <name>Na(+)</name>
        <dbReference type="ChEBI" id="CHEBI:29101"/>
        <note>structural</note>
    </ligand>
</feature>
<accession>A0A432ZT38</accession>
<feature type="binding site" evidence="12">
    <location>
        <position position="75"/>
    </location>
    <ligand>
        <name>Na(+)</name>
        <dbReference type="ChEBI" id="CHEBI:29101"/>
        <note>structural</note>
    </ligand>
</feature>
<keyword evidence="12" id="KW-0479">Metal-binding</keyword>
<evidence type="ECO:0000256" key="5">
    <source>
        <dbReference type="ARBA" id="ARBA00022989"/>
    </source>
</evidence>
<sequence length="126" mass="13273">MIKMVLAVALGASGGAILRWLISLGFNSAYQTVPLGTLIANLLGGYLMGLALAFFSHQAAVGAEWRLFVITGFLGSLTTFSAFSAEVTVLIQQSRMFWAAGAISAHVIGSLLMTMLGLATYAWIKG</sequence>
<keyword evidence="8 12" id="KW-0472">Membrane</keyword>